<dbReference type="SUPFAM" id="SSF55008">
    <property type="entry name" value="HMA, heavy metal-associated domain"/>
    <property type="match status" value="1"/>
</dbReference>
<dbReference type="Gene3D" id="3.30.70.100">
    <property type="match status" value="1"/>
</dbReference>
<sequence length="85" mass="8219">MIHQNLQLAAALDAAGAAAVNRALSALAGVSQVGAADGTNRVAIAFDDNTTSAQEIAAVLARTGFPLREAPKTGGCCGGCGGGGH</sequence>
<dbReference type="Proteomes" id="UP001206126">
    <property type="component" value="Unassembled WGS sequence"/>
</dbReference>
<dbReference type="EMBL" id="JANUHB010000008">
    <property type="protein sequence ID" value="MCS0810710.1"/>
    <property type="molecule type" value="Genomic_DNA"/>
</dbReference>
<name>A0ABT2DHD8_9BURK</name>
<protein>
    <submittedName>
        <fullName evidence="1">Heavy-metal-associated domain-containing protein</fullName>
    </submittedName>
</protein>
<comment type="caution">
    <text evidence="1">The sequence shown here is derived from an EMBL/GenBank/DDBJ whole genome shotgun (WGS) entry which is preliminary data.</text>
</comment>
<dbReference type="InterPro" id="IPR036163">
    <property type="entry name" value="HMA_dom_sf"/>
</dbReference>
<evidence type="ECO:0000313" key="1">
    <source>
        <dbReference type="EMBL" id="MCS0810710.1"/>
    </source>
</evidence>
<evidence type="ECO:0000313" key="2">
    <source>
        <dbReference type="Proteomes" id="UP001206126"/>
    </source>
</evidence>
<dbReference type="CDD" id="cd00371">
    <property type="entry name" value="HMA"/>
    <property type="match status" value="1"/>
</dbReference>
<gene>
    <name evidence="1" type="ORF">NX774_22535</name>
</gene>
<dbReference type="RefSeq" id="WP_258824540.1">
    <property type="nucleotide sequence ID" value="NZ_JANUHB010000008.1"/>
</dbReference>
<proteinExistence type="predicted"/>
<accession>A0ABT2DHD8</accession>
<dbReference type="InterPro" id="IPR006121">
    <property type="entry name" value="HMA_dom"/>
</dbReference>
<reference evidence="1 2" key="1">
    <citation type="submission" date="2022-08" db="EMBL/GenBank/DDBJ databases">
        <title>Reclassification of Massilia species as members of the genera Telluria, Duganella, Pseudoduganella, Mokoshia gen. nov. and Zemynaea gen. nov. using orthogonal and non-orthogonal genome-based approaches.</title>
        <authorList>
            <person name="Bowman J.P."/>
        </authorList>
    </citation>
    <scope>NUCLEOTIDE SEQUENCE [LARGE SCALE GENOMIC DNA]</scope>
    <source>
        <strain evidence="1 2">JCM 31605</strain>
    </source>
</reference>
<keyword evidence="2" id="KW-1185">Reference proteome</keyword>
<organism evidence="1 2">
    <name type="scientific">Massilia agilis</name>
    <dbReference type="NCBI Taxonomy" id="1811226"/>
    <lineage>
        <taxon>Bacteria</taxon>
        <taxon>Pseudomonadati</taxon>
        <taxon>Pseudomonadota</taxon>
        <taxon>Betaproteobacteria</taxon>
        <taxon>Burkholderiales</taxon>
        <taxon>Oxalobacteraceae</taxon>
        <taxon>Telluria group</taxon>
        <taxon>Massilia</taxon>
    </lineage>
</organism>